<comment type="caution">
    <text evidence="13">The sequence shown here is derived from an EMBL/GenBank/DDBJ whole genome shotgun (WGS) entry which is preliminary data.</text>
</comment>
<feature type="region of interest" description="Disordered" evidence="9">
    <location>
        <begin position="1"/>
        <end position="31"/>
    </location>
</feature>
<dbReference type="InterPro" id="IPR001841">
    <property type="entry name" value="Znf_RING"/>
</dbReference>
<dbReference type="Pfam" id="PF12906">
    <property type="entry name" value="RINGv"/>
    <property type="match status" value="1"/>
</dbReference>
<feature type="compositionally biased region" description="Acidic residues" evidence="9">
    <location>
        <begin position="319"/>
        <end position="343"/>
    </location>
</feature>
<evidence type="ECO:0000256" key="2">
    <source>
        <dbReference type="ARBA" id="ARBA00022692"/>
    </source>
</evidence>
<feature type="region of interest" description="Disordered" evidence="9">
    <location>
        <begin position="315"/>
        <end position="345"/>
    </location>
</feature>
<dbReference type="GeneID" id="90039730"/>
<protein>
    <recommendedName>
        <fullName evidence="15">RING-CH-type domain-containing protein</fullName>
    </recommendedName>
</protein>
<dbReference type="SUPFAM" id="SSF57850">
    <property type="entry name" value="RING/U-box"/>
    <property type="match status" value="1"/>
</dbReference>
<dbReference type="Proteomes" id="UP001498771">
    <property type="component" value="Unassembled WGS sequence"/>
</dbReference>
<evidence type="ECO:0000313" key="13">
    <source>
        <dbReference type="EMBL" id="KAK7204021.1"/>
    </source>
</evidence>
<feature type="transmembrane region" description="Helical" evidence="10">
    <location>
        <begin position="265"/>
        <end position="283"/>
    </location>
</feature>
<dbReference type="EMBL" id="JBBJBU010000009">
    <property type="protein sequence ID" value="KAK7204021.1"/>
    <property type="molecule type" value="Genomic_DNA"/>
</dbReference>
<evidence type="ECO:0000256" key="8">
    <source>
        <dbReference type="PROSITE-ProRule" id="PRU00175"/>
    </source>
</evidence>
<evidence type="ECO:0008006" key="15">
    <source>
        <dbReference type="Google" id="ProtNLM"/>
    </source>
</evidence>
<feature type="transmembrane region" description="Helical" evidence="10">
    <location>
        <begin position="521"/>
        <end position="538"/>
    </location>
</feature>
<keyword evidence="4 8" id="KW-0863">Zinc-finger</keyword>
<dbReference type="InterPro" id="IPR013083">
    <property type="entry name" value="Znf_RING/FYVE/PHD"/>
</dbReference>
<evidence type="ECO:0000256" key="6">
    <source>
        <dbReference type="ARBA" id="ARBA00022989"/>
    </source>
</evidence>
<evidence type="ECO:0000256" key="9">
    <source>
        <dbReference type="SAM" id="MobiDB-lite"/>
    </source>
</evidence>
<feature type="transmembrane region" description="Helical" evidence="10">
    <location>
        <begin position="558"/>
        <end position="581"/>
    </location>
</feature>
<evidence type="ECO:0000256" key="3">
    <source>
        <dbReference type="ARBA" id="ARBA00022723"/>
    </source>
</evidence>
<feature type="domain" description="RING-type" evidence="11">
    <location>
        <begin position="39"/>
        <end position="91"/>
    </location>
</feature>
<gene>
    <name evidence="13" type="ORF">BZA70DRAFT_290573</name>
</gene>
<evidence type="ECO:0000256" key="5">
    <source>
        <dbReference type="ARBA" id="ARBA00022833"/>
    </source>
</evidence>
<evidence type="ECO:0000259" key="11">
    <source>
        <dbReference type="PROSITE" id="PS50089"/>
    </source>
</evidence>
<proteinExistence type="predicted"/>
<dbReference type="PROSITE" id="PS50089">
    <property type="entry name" value="ZF_RING_2"/>
    <property type="match status" value="1"/>
</dbReference>
<feature type="domain" description="RING-CH-type" evidence="12">
    <location>
        <begin position="31"/>
        <end position="97"/>
    </location>
</feature>
<evidence type="ECO:0000256" key="10">
    <source>
        <dbReference type="SAM" id="Phobius"/>
    </source>
</evidence>
<keyword evidence="6 10" id="KW-1133">Transmembrane helix</keyword>
<keyword evidence="2 10" id="KW-0812">Transmembrane</keyword>
<dbReference type="InterPro" id="IPR011016">
    <property type="entry name" value="Znf_RING-CH"/>
</dbReference>
<accession>A0ABR1F2F1</accession>
<dbReference type="SMART" id="SM00744">
    <property type="entry name" value="RINGv"/>
    <property type="match status" value="1"/>
</dbReference>
<dbReference type="Gene3D" id="3.30.40.10">
    <property type="entry name" value="Zinc/RING finger domain, C3HC4 (zinc finger)"/>
    <property type="match status" value="1"/>
</dbReference>
<dbReference type="PANTHER" id="PTHR46283">
    <property type="entry name" value="E3 UBIQUITIN-PROTEIN LIGASE MARCH5"/>
    <property type="match status" value="1"/>
</dbReference>
<keyword evidence="7 10" id="KW-0472">Membrane</keyword>
<evidence type="ECO:0000313" key="14">
    <source>
        <dbReference type="Proteomes" id="UP001498771"/>
    </source>
</evidence>
<feature type="region of interest" description="Disordered" evidence="9">
    <location>
        <begin position="407"/>
        <end position="467"/>
    </location>
</feature>
<keyword evidence="5" id="KW-0862">Zinc</keyword>
<evidence type="ECO:0000256" key="7">
    <source>
        <dbReference type="ARBA" id="ARBA00023136"/>
    </source>
</evidence>
<feature type="compositionally biased region" description="Acidic residues" evidence="9">
    <location>
        <begin position="423"/>
        <end position="461"/>
    </location>
</feature>
<comment type="subcellular location">
    <subcellularLocation>
        <location evidence="1">Membrane</location>
        <topology evidence="1">Multi-pass membrane protein</topology>
    </subcellularLocation>
</comment>
<keyword evidence="3" id="KW-0479">Metal-binding</keyword>
<organism evidence="13 14">
    <name type="scientific">Myxozyma melibiosi</name>
    <dbReference type="NCBI Taxonomy" id="54550"/>
    <lineage>
        <taxon>Eukaryota</taxon>
        <taxon>Fungi</taxon>
        <taxon>Dikarya</taxon>
        <taxon>Ascomycota</taxon>
        <taxon>Saccharomycotina</taxon>
        <taxon>Lipomycetes</taxon>
        <taxon>Lipomycetales</taxon>
        <taxon>Lipomycetaceae</taxon>
        <taxon>Myxozyma</taxon>
    </lineage>
</organism>
<evidence type="ECO:0000256" key="1">
    <source>
        <dbReference type="ARBA" id="ARBA00004141"/>
    </source>
</evidence>
<reference evidence="13 14" key="1">
    <citation type="submission" date="2024-03" db="EMBL/GenBank/DDBJ databases">
        <title>Genome-scale model development and genomic sequencing of the oleaginous clade Lipomyces.</title>
        <authorList>
            <consortium name="Lawrence Berkeley National Laboratory"/>
            <person name="Czajka J.J."/>
            <person name="Han Y."/>
            <person name="Kim J."/>
            <person name="Mondo S.J."/>
            <person name="Hofstad B.A."/>
            <person name="Robles A."/>
            <person name="Haridas S."/>
            <person name="Riley R."/>
            <person name="LaButti K."/>
            <person name="Pangilinan J."/>
            <person name="Andreopoulos W."/>
            <person name="Lipzen A."/>
            <person name="Yan J."/>
            <person name="Wang M."/>
            <person name="Ng V."/>
            <person name="Grigoriev I.V."/>
            <person name="Spatafora J.W."/>
            <person name="Magnuson J.K."/>
            <person name="Baker S.E."/>
            <person name="Pomraning K.R."/>
        </authorList>
    </citation>
    <scope>NUCLEOTIDE SEQUENCE [LARGE SCALE GENOMIC DNA]</scope>
    <source>
        <strain evidence="13 14">Phaff 52-87</strain>
    </source>
</reference>
<dbReference type="PROSITE" id="PS51292">
    <property type="entry name" value="ZF_RING_CH"/>
    <property type="match status" value="1"/>
</dbReference>
<name>A0ABR1F2F1_9ASCO</name>
<evidence type="ECO:0000256" key="4">
    <source>
        <dbReference type="ARBA" id="ARBA00022771"/>
    </source>
</evidence>
<evidence type="ECO:0000259" key="12">
    <source>
        <dbReference type="PROSITE" id="PS51292"/>
    </source>
</evidence>
<sequence>MEEVADKVGEAAPALDSAVAAEQDPNSSVSPASNDFISCWICLGTSNDPPPDGSSSHNWRHPCKCSLVAHESCLLTWIEPNQDFKECPQCRAPIAPIEPPVPPTLRLQQSLRAIAKFSLITGFSFGLVRPISAVVFRNFYALGAVSILSTFSPEESIALLALDQVQPSKKAFFYQNFVRYLRSDKTWRQASITGLKVLSRFADLDRTVSPIDSFRMLTIATIPFALVCSRTYLSQASLAMISSVVLPLASLPFDEKRGYSIGRSLHLSTISALLLLPVAAIGYESLYNKHVVPRMLWWKQQADLYSYRQQQLPPVEADGPVEEDGGEDGAEDEVAEVENEDREGTELTAALEQLEEVSWAVQGVAEEMPVARESGVFDEIQNNIGALMGEIRELEVDYNMHRRLQAIMGRGPQPRQEQRQQPEEGEGDEDGWVDDDGEEEEDNEVEEDRVQEEHQVEEEIIEQPQPLIEEIQPVQEEEAAAGEGAAQDAMGIAINADLGALGGMAMWKFKGASNVFNGRDMLVTMLGALGFPVVSGLTGDAMVSLLPKAMLKHMPKRFVRSLLSGILVLLANNAFEMYCAYLKAQKPKMRRIRDCVKAK</sequence>
<keyword evidence="14" id="KW-1185">Reference proteome</keyword>
<dbReference type="RefSeq" id="XP_064767054.1">
    <property type="nucleotide sequence ID" value="XM_064914218.1"/>
</dbReference>